<dbReference type="InterPro" id="IPR001681">
    <property type="entry name" value="Neurokn_rcpt"/>
</dbReference>
<keyword evidence="9" id="KW-0807">Transducer</keyword>
<dbReference type="Gene3D" id="1.20.1070.10">
    <property type="entry name" value="Rhodopsin 7-helix transmembrane proteins"/>
    <property type="match status" value="1"/>
</dbReference>
<accession>F4WLC1</accession>
<evidence type="ECO:0000256" key="5">
    <source>
        <dbReference type="ARBA" id="ARBA00022989"/>
    </source>
</evidence>
<evidence type="ECO:0000256" key="2">
    <source>
        <dbReference type="ARBA" id="ARBA00010663"/>
    </source>
</evidence>
<dbReference type="PANTHER" id="PTHR46925:SF2">
    <property type="entry name" value="G-PROTEIN COUPLED RECEPTOR TKR-1-RELATED"/>
    <property type="match status" value="1"/>
</dbReference>
<dbReference type="InParanoid" id="F4WLC1"/>
<dbReference type="EMBL" id="GL888207">
    <property type="protein sequence ID" value="EGI65084.1"/>
    <property type="molecule type" value="Genomic_DNA"/>
</dbReference>
<evidence type="ECO:0000256" key="6">
    <source>
        <dbReference type="ARBA" id="ARBA00023040"/>
    </source>
</evidence>
<feature type="domain" description="G-protein coupled receptors family 1 profile" evidence="11">
    <location>
        <begin position="1"/>
        <end position="57"/>
    </location>
</feature>
<keyword evidence="13" id="KW-1185">Reference proteome</keyword>
<dbReference type="GO" id="GO:0005886">
    <property type="term" value="C:plasma membrane"/>
    <property type="evidence" value="ECO:0007669"/>
    <property type="project" value="UniProtKB-SubCell"/>
</dbReference>
<evidence type="ECO:0000313" key="12">
    <source>
        <dbReference type="EMBL" id="EGI65084.1"/>
    </source>
</evidence>
<evidence type="ECO:0000256" key="1">
    <source>
        <dbReference type="ARBA" id="ARBA00004651"/>
    </source>
</evidence>
<dbReference type="Proteomes" id="UP000007755">
    <property type="component" value="Unassembled WGS sequence"/>
</dbReference>
<name>F4WLC1_ACREC</name>
<dbReference type="PANTHER" id="PTHR46925">
    <property type="entry name" value="G-PROTEIN COUPLED RECEPTOR TKR-1-RELATED"/>
    <property type="match status" value="1"/>
</dbReference>
<dbReference type="OrthoDB" id="5981855at2759"/>
<evidence type="ECO:0000256" key="3">
    <source>
        <dbReference type="ARBA" id="ARBA00022475"/>
    </source>
</evidence>
<evidence type="ECO:0000256" key="7">
    <source>
        <dbReference type="ARBA" id="ARBA00023136"/>
    </source>
</evidence>
<sequence length="63" mass="7607">MMIVVVVIFAVCWLPFHMYFIVTSYLPEITNEPYIQEVFLGIYWLAMSNSMYNPIIYCWMNTR</sequence>
<keyword evidence="6" id="KW-0297">G-protein coupled receptor</keyword>
<keyword evidence="4 10" id="KW-0812">Transmembrane</keyword>
<dbReference type="GO" id="GO:0004995">
    <property type="term" value="F:tachykinin receptor activity"/>
    <property type="evidence" value="ECO:0007669"/>
    <property type="project" value="InterPro"/>
</dbReference>
<dbReference type="AlphaFoldDB" id="F4WLC1"/>
<proteinExistence type="inferred from homology"/>
<evidence type="ECO:0000259" key="11">
    <source>
        <dbReference type="PROSITE" id="PS50262"/>
    </source>
</evidence>
<evidence type="ECO:0000256" key="10">
    <source>
        <dbReference type="SAM" id="Phobius"/>
    </source>
</evidence>
<evidence type="ECO:0000313" key="13">
    <source>
        <dbReference type="Proteomes" id="UP000007755"/>
    </source>
</evidence>
<comment type="similarity">
    <text evidence="2">Belongs to the G-protein coupled receptor 1 family.</text>
</comment>
<evidence type="ECO:0000256" key="4">
    <source>
        <dbReference type="ARBA" id="ARBA00022692"/>
    </source>
</evidence>
<protein>
    <submittedName>
        <fullName evidence="12">Tachykinin-like peptide receptor 99D</fullName>
    </submittedName>
</protein>
<dbReference type="InterPro" id="IPR000276">
    <property type="entry name" value="GPCR_Rhodpsn"/>
</dbReference>
<dbReference type="Pfam" id="PF00001">
    <property type="entry name" value="7tm_1"/>
    <property type="match status" value="1"/>
</dbReference>
<dbReference type="eggNOG" id="KOG4219">
    <property type="taxonomic scope" value="Eukaryota"/>
</dbReference>
<dbReference type="SUPFAM" id="SSF81321">
    <property type="entry name" value="Family A G protein-coupled receptor-like"/>
    <property type="match status" value="1"/>
</dbReference>
<dbReference type="InterPro" id="IPR017452">
    <property type="entry name" value="GPCR_Rhodpsn_7TM"/>
</dbReference>
<organism evidence="13">
    <name type="scientific">Acromyrmex echinatior</name>
    <name type="common">Panamanian leafcutter ant</name>
    <name type="synonym">Acromyrmex octospinosus echinatior</name>
    <dbReference type="NCBI Taxonomy" id="103372"/>
    <lineage>
        <taxon>Eukaryota</taxon>
        <taxon>Metazoa</taxon>
        <taxon>Ecdysozoa</taxon>
        <taxon>Arthropoda</taxon>
        <taxon>Hexapoda</taxon>
        <taxon>Insecta</taxon>
        <taxon>Pterygota</taxon>
        <taxon>Neoptera</taxon>
        <taxon>Endopterygota</taxon>
        <taxon>Hymenoptera</taxon>
        <taxon>Apocrita</taxon>
        <taxon>Aculeata</taxon>
        <taxon>Formicoidea</taxon>
        <taxon>Formicidae</taxon>
        <taxon>Myrmicinae</taxon>
        <taxon>Acromyrmex</taxon>
    </lineage>
</organism>
<keyword evidence="3" id="KW-1003">Cell membrane</keyword>
<dbReference type="STRING" id="103372.F4WLC1"/>
<comment type="subcellular location">
    <subcellularLocation>
        <location evidence="1">Cell membrane</location>
        <topology evidence="1">Multi-pass membrane protein</topology>
    </subcellularLocation>
</comment>
<reference evidence="12" key="1">
    <citation type="submission" date="2011-02" db="EMBL/GenBank/DDBJ databases">
        <title>The genome of the leaf-cutting ant Acromyrmex echinatior suggests key adaptations to social evolution and fungus farming.</title>
        <authorList>
            <person name="Nygaard S."/>
            <person name="Zhang G."/>
        </authorList>
    </citation>
    <scope>NUCLEOTIDE SEQUENCE</scope>
</reference>
<evidence type="ECO:0000256" key="9">
    <source>
        <dbReference type="ARBA" id="ARBA00023224"/>
    </source>
</evidence>
<dbReference type="PROSITE" id="PS50262">
    <property type="entry name" value="G_PROTEIN_RECEP_F1_2"/>
    <property type="match status" value="1"/>
</dbReference>
<evidence type="ECO:0000256" key="8">
    <source>
        <dbReference type="ARBA" id="ARBA00023170"/>
    </source>
</evidence>
<gene>
    <name evidence="12" type="ORF">G5I_06546</name>
</gene>
<keyword evidence="5 10" id="KW-1133">Transmembrane helix</keyword>
<keyword evidence="7 10" id="KW-0472">Membrane</keyword>
<feature type="transmembrane region" description="Helical" evidence="10">
    <location>
        <begin position="42"/>
        <end position="60"/>
    </location>
</feature>
<keyword evidence="8 12" id="KW-0675">Receptor</keyword>